<dbReference type="EMBL" id="CP022163">
    <property type="protein sequence ID" value="ATB27422.1"/>
    <property type="molecule type" value="Genomic_DNA"/>
</dbReference>
<keyword evidence="2" id="KW-1185">Reference proteome</keyword>
<dbReference type="AlphaFoldDB" id="A0A250I8D8"/>
<name>A0A250I8D8_9BACT</name>
<dbReference type="RefSeq" id="WP_157774745.1">
    <property type="nucleotide sequence ID" value="NZ_CP022163.1"/>
</dbReference>
<dbReference type="OrthoDB" id="5520384at2"/>
<evidence type="ECO:0000313" key="2">
    <source>
        <dbReference type="Proteomes" id="UP000217289"/>
    </source>
</evidence>
<reference evidence="1 2" key="1">
    <citation type="submission" date="2017-06" db="EMBL/GenBank/DDBJ databases">
        <authorList>
            <person name="Kim H.J."/>
            <person name="Triplett B.A."/>
        </authorList>
    </citation>
    <scope>NUCLEOTIDE SEQUENCE [LARGE SCALE GENOMIC DNA]</scope>
    <source>
        <strain evidence="1 2">DSM 14713</strain>
    </source>
</reference>
<sequence>MTMRTRTRAARGNALMLTLVALTVLMVLVGGAIQFTNRNREAATEKIRGERIGMCVDAARRHLLSRLSLQQVPTRSLELFSAQLIDDPRPEARTNMLTGHYGGDVETTVTTVDAVTMGAASGQAVTVGNVYRSSAILGGQYYRVVVKCQEPSGNPAIAGRESEVEFLFRYGI</sequence>
<evidence type="ECO:0008006" key="3">
    <source>
        <dbReference type="Google" id="ProtNLM"/>
    </source>
</evidence>
<gene>
    <name evidence="1" type="ORF">MEBOL_000864</name>
</gene>
<evidence type="ECO:0000313" key="1">
    <source>
        <dbReference type="EMBL" id="ATB27422.1"/>
    </source>
</evidence>
<dbReference type="KEGG" id="mbd:MEBOL_000864"/>
<organism evidence="1 2">
    <name type="scientific">Melittangium boletus DSM 14713</name>
    <dbReference type="NCBI Taxonomy" id="1294270"/>
    <lineage>
        <taxon>Bacteria</taxon>
        <taxon>Pseudomonadati</taxon>
        <taxon>Myxococcota</taxon>
        <taxon>Myxococcia</taxon>
        <taxon>Myxococcales</taxon>
        <taxon>Cystobacterineae</taxon>
        <taxon>Archangiaceae</taxon>
        <taxon>Melittangium</taxon>
    </lineage>
</organism>
<proteinExistence type="predicted"/>
<protein>
    <recommendedName>
        <fullName evidence="3">Type 4 fimbrial biogenesis protein PilX N-terminal domain-containing protein</fullName>
    </recommendedName>
</protein>
<dbReference type="Proteomes" id="UP000217289">
    <property type="component" value="Chromosome"/>
</dbReference>
<accession>A0A250I8D8</accession>